<dbReference type="RefSeq" id="WP_012259499.1">
    <property type="nucleotide sequence ID" value="NC_010175.1"/>
</dbReference>
<dbReference type="KEGG" id="cau:Caur_3663"/>
<reference evidence="2" key="1">
    <citation type="journal article" date="2011" name="BMC Genomics">
        <title>Complete genome sequence of the filamentous anoxygenic phototrophic bacterium Chloroflexus aurantiacus.</title>
        <authorList>
            <person name="Tang K.H."/>
            <person name="Barry K."/>
            <person name="Chertkov O."/>
            <person name="Dalin E."/>
            <person name="Han C.S."/>
            <person name="Hauser L.J."/>
            <person name="Honchak B.M."/>
            <person name="Karbach L.E."/>
            <person name="Land M.L."/>
            <person name="Lapidus A."/>
            <person name="Larimer F.W."/>
            <person name="Mikhailova N."/>
            <person name="Pitluck S."/>
            <person name="Pierson B.K."/>
            <person name="Blankenship R.E."/>
        </authorList>
    </citation>
    <scope>NUCLEOTIDE SEQUENCE [LARGE SCALE GENOMIC DNA]</scope>
    <source>
        <strain evidence="2">ATCC 29366 / DSM 635 / J-10-fl</strain>
    </source>
</reference>
<name>A9WB53_CHLAA</name>
<accession>A9WB53</accession>
<dbReference type="AlphaFoldDB" id="A9WB53"/>
<evidence type="ECO:0000313" key="2">
    <source>
        <dbReference type="Proteomes" id="UP000002008"/>
    </source>
</evidence>
<keyword evidence="2" id="KW-1185">Reference proteome</keyword>
<dbReference type="STRING" id="324602.Caur_3663"/>
<dbReference type="EnsemblBacteria" id="ABY36846">
    <property type="protein sequence ID" value="ABY36846"/>
    <property type="gene ID" value="Caur_3663"/>
</dbReference>
<organism evidence="1 2">
    <name type="scientific">Chloroflexus aurantiacus (strain ATCC 29366 / DSM 635 / J-10-fl)</name>
    <dbReference type="NCBI Taxonomy" id="324602"/>
    <lineage>
        <taxon>Bacteria</taxon>
        <taxon>Bacillati</taxon>
        <taxon>Chloroflexota</taxon>
        <taxon>Chloroflexia</taxon>
        <taxon>Chloroflexales</taxon>
        <taxon>Chloroflexineae</taxon>
        <taxon>Chloroflexaceae</taxon>
        <taxon>Chloroflexus</taxon>
    </lineage>
</organism>
<proteinExistence type="predicted"/>
<dbReference type="HOGENOM" id="CLU_2521573_0_0_0"/>
<gene>
    <name evidence="1" type="ordered locus">Caur_3663</name>
</gene>
<sequence length="88" mass="10344">MDNNTFLYFLQDFVMLLHEQAMESKQRWEACLTANPTRERNTDACSYERGRVIAYYEVLSLFVHQMIAFDIPADQLGIPNIDPDELLR</sequence>
<protein>
    <submittedName>
        <fullName evidence="1">Uncharacterized protein</fullName>
    </submittedName>
</protein>
<dbReference type="EMBL" id="CP000909">
    <property type="protein sequence ID" value="ABY36846.1"/>
    <property type="molecule type" value="Genomic_DNA"/>
</dbReference>
<dbReference type="PATRIC" id="fig|324602.8.peg.4117"/>
<evidence type="ECO:0000313" key="1">
    <source>
        <dbReference type="EMBL" id="ABY36846.1"/>
    </source>
</evidence>
<dbReference type="Proteomes" id="UP000002008">
    <property type="component" value="Chromosome"/>
</dbReference>
<dbReference type="InParanoid" id="A9WB53"/>